<evidence type="ECO:0000256" key="5">
    <source>
        <dbReference type="ARBA" id="ARBA00023098"/>
    </source>
</evidence>
<gene>
    <name evidence="9" type="ORF">BC008_19970</name>
</gene>
<dbReference type="GO" id="GO:0006633">
    <property type="term" value="P:fatty acid biosynthetic process"/>
    <property type="evidence" value="ECO:0007669"/>
    <property type="project" value="InterPro"/>
</dbReference>
<proteinExistence type="predicted"/>
<dbReference type="InterPro" id="IPR014043">
    <property type="entry name" value="Acyl_transferase_dom"/>
</dbReference>
<dbReference type="GO" id="GO:0004315">
    <property type="term" value="F:3-oxoacyl-[acyl-carrier-protein] synthase activity"/>
    <property type="evidence" value="ECO:0007669"/>
    <property type="project" value="InterPro"/>
</dbReference>
<dbReference type="GO" id="GO:0005886">
    <property type="term" value="C:plasma membrane"/>
    <property type="evidence" value="ECO:0007669"/>
    <property type="project" value="TreeGrafter"/>
</dbReference>
<dbReference type="SUPFAM" id="SSF55048">
    <property type="entry name" value="Probable ACP-binding domain of malonyl-CoA ACP transacylase"/>
    <property type="match status" value="1"/>
</dbReference>
<dbReference type="Pfam" id="PF02801">
    <property type="entry name" value="Ketoacyl-synt_C"/>
    <property type="match status" value="1"/>
</dbReference>
<dbReference type="InterPro" id="IPR016039">
    <property type="entry name" value="Thiolase-like"/>
</dbReference>
<dbReference type="RefSeq" id="WP_036268382.1">
    <property type="nucleotide sequence ID" value="NZ_LMTZ01000113.1"/>
</dbReference>
<dbReference type="InterPro" id="IPR036291">
    <property type="entry name" value="NAD(P)-bd_dom_sf"/>
</dbReference>
<protein>
    <submittedName>
        <fullName evidence="9">Polyketide synthase</fullName>
    </submittedName>
</protein>
<dbReference type="InterPro" id="IPR016035">
    <property type="entry name" value="Acyl_Trfase/lysoPLipase"/>
</dbReference>
<dbReference type="InterPro" id="IPR016036">
    <property type="entry name" value="Malonyl_transacylase_ACP-bd"/>
</dbReference>
<evidence type="ECO:0000259" key="7">
    <source>
        <dbReference type="PROSITE" id="PS50075"/>
    </source>
</evidence>
<dbReference type="Pfam" id="PF00698">
    <property type="entry name" value="Acyl_transf_1"/>
    <property type="match status" value="1"/>
</dbReference>
<dbReference type="GO" id="GO:0071770">
    <property type="term" value="P:DIM/DIP cell wall layer assembly"/>
    <property type="evidence" value="ECO:0007669"/>
    <property type="project" value="TreeGrafter"/>
</dbReference>
<dbReference type="Gene3D" id="3.40.50.720">
    <property type="entry name" value="NAD(P)-binding Rossmann-like Domain"/>
    <property type="match status" value="1"/>
</dbReference>
<dbReference type="Pfam" id="PF22621">
    <property type="entry name" value="CurL-like_PKS_C"/>
    <property type="match status" value="1"/>
</dbReference>
<dbReference type="Gene3D" id="3.40.47.10">
    <property type="match status" value="1"/>
</dbReference>
<dbReference type="InterPro" id="IPR050091">
    <property type="entry name" value="PKS_NRPS_Biosynth_Enz"/>
</dbReference>
<dbReference type="InterPro" id="IPR018201">
    <property type="entry name" value="Ketoacyl_synth_AS"/>
</dbReference>
<dbReference type="SMART" id="SM00827">
    <property type="entry name" value="PKS_AT"/>
    <property type="match status" value="1"/>
</dbReference>
<dbReference type="InterPro" id="IPR036736">
    <property type="entry name" value="ACP-like_sf"/>
</dbReference>
<dbReference type="PANTHER" id="PTHR43775:SF51">
    <property type="entry name" value="INACTIVE PHENOLPHTHIOCEROL SYNTHESIS POLYKETIDE SYNTHASE TYPE I PKS1-RELATED"/>
    <property type="match status" value="1"/>
</dbReference>
<evidence type="ECO:0000256" key="3">
    <source>
        <dbReference type="ARBA" id="ARBA00022679"/>
    </source>
</evidence>
<organism evidence="9 10">
    <name type="scientific">Mastigocoleus testarum BC008</name>
    <dbReference type="NCBI Taxonomy" id="371196"/>
    <lineage>
        <taxon>Bacteria</taxon>
        <taxon>Bacillati</taxon>
        <taxon>Cyanobacteriota</taxon>
        <taxon>Cyanophyceae</taxon>
        <taxon>Nostocales</taxon>
        <taxon>Hapalosiphonaceae</taxon>
        <taxon>Mastigocoleus</taxon>
    </lineage>
</organism>
<dbReference type="CDD" id="cd08953">
    <property type="entry name" value="KR_2_SDR_x"/>
    <property type="match status" value="1"/>
</dbReference>
<dbReference type="InterPro" id="IPR057326">
    <property type="entry name" value="KR_dom"/>
</dbReference>
<evidence type="ECO:0000313" key="9">
    <source>
        <dbReference type="EMBL" id="KST65077.1"/>
    </source>
</evidence>
<dbReference type="Pfam" id="PF21394">
    <property type="entry name" value="Beta-ketacyl_N"/>
    <property type="match status" value="1"/>
</dbReference>
<dbReference type="GO" id="GO:0005737">
    <property type="term" value="C:cytoplasm"/>
    <property type="evidence" value="ECO:0007669"/>
    <property type="project" value="TreeGrafter"/>
</dbReference>
<dbReference type="EMBL" id="LMTZ01000113">
    <property type="protein sequence ID" value="KST65077.1"/>
    <property type="molecule type" value="Genomic_DNA"/>
</dbReference>
<keyword evidence="10" id="KW-1185">Reference proteome</keyword>
<dbReference type="Pfam" id="PF00109">
    <property type="entry name" value="ketoacyl-synt"/>
    <property type="match status" value="1"/>
</dbReference>
<dbReference type="FunFam" id="3.40.47.10:FF:000042">
    <property type="entry name" value="Polyketide synthase Pks13"/>
    <property type="match status" value="1"/>
</dbReference>
<dbReference type="SUPFAM" id="SSF52151">
    <property type="entry name" value="FabD/lysophospholipase-like"/>
    <property type="match status" value="1"/>
</dbReference>
<dbReference type="CDD" id="cd00833">
    <property type="entry name" value="PKS"/>
    <property type="match status" value="1"/>
</dbReference>
<dbReference type="InterPro" id="IPR049490">
    <property type="entry name" value="C883_1060-like_KR_N"/>
</dbReference>
<dbReference type="InterPro" id="IPR014030">
    <property type="entry name" value="Ketoacyl_synth_N"/>
</dbReference>
<dbReference type="InterPro" id="IPR013968">
    <property type="entry name" value="PKS_KR"/>
</dbReference>
<dbReference type="SUPFAM" id="SSF53901">
    <property type="entry name" value="Thiolase-like"/>
    <property type="match status" value="1"/>
</dbReference>
<accession>A0A0V7ZKE4</accession>
<dbReference type="InterPro" id="IPR020841">
    <property type="entry name" value="PKS_Beta-ketoAc_synthase_dom"/>
</dbReference>
<dbReference type="SUPFAM" id="SSF51735">
    <property type="entry name" value="NAD(P)-binding Rossmann-fold domains"/>
    <property type="match status" value="2"/>
</dbReference>
<dbReference type="PANTHER" id="PTHR43775">
    <property type="entry name" value="FATTY ACID SYNTHASE"/>
    <property type="match status" value="1"/>
</dbReference>
<dbReference type="OrthoDB" id="499075at2"/>
<dbReference type="PROSITE" id="PS00606">
    <property type="entry name" value="KS3_1"/>
    <property type="match status" value="1"/>
</dbReference>
<dbReference type="PROSITE" id="PS52004">
    <property type="entry name" value="KS3_2"/>
    <property type="match status" value="1"/>
</dbReference>
<evidence type="ECO:0000256" key="4">
    <source>
        <dbReference type="ARBA" id="ARBA00022832"/>
    </source>
</evidence>
<dbReference type="InterPro" id="IPR014031">
    <property type="entry name" value="Ketoacyl_synth_C"/>
</dbReference>
<keyword evidence="4" id="KW-0276">Fatty acid metabolism</keyword>
<feature type="domain" description="Ketosynthase family 3 (KS3)" evidence="8">
    <location>
        <begin position="6"/>
        <end position="433"/>
    </location>
</feature>
<dbReference type="Pfam" id="PF08659">
    <property type="entry name" value="KR"/>
    <property type="match status" value="1"/>
</dbReference>
<comment type="caution">
    <text evidence="9">The sequence shown here is derived from an EMBL/GenBank/DDBJ whole genome shotgun (WGS) entry which is preliminary data.</text>
</comment>
<dbReference type="PROSITE" id="PS50075">
    <property type="entry name" value="CARRIER"/>
    <property type="match status" value="1"/>
</dbReference>
<evidence type="ECO:0000313" key="10">
    <source>
        <dbReference type="Proteomes" id="UP000053372"/>
    </source>
</evidence>
<dbReference type="InterPro" id="IPR006162">
    <property type="entry name" value="Ppantetheine_attach_site"/>
</dbReference>
<evidence type="ECO:0000256" key="6">
    <source>
        <dbReference type="ARBA" id="ARBA00023268"/>
    </source>
</evidence>
<keyword evidence="5" id="KW-0443">Lipid metabolism</keyword>
<evidence type="ECO:0000259" key="8">
    <source>
        <dbReference type="PROSITE" id="PS52004"/>
    </source>
</evidence>
<evidence type="ECO:0000256" key="1">
    <source>
        <dbReference type="ARBA" id="ARBA00022450"/>
    </source>
</evidence>
<keyword evidence="2" id="KW-0597">Phosphoprotein</keyword>
<dbReference type="SMART" id="SM00825">
    <property type="entry name" value="PKS_KS"/>
    <property type="match status" value="1"/>
</dbReference>
<sequence length="1549" mass="171252">MNDINDLDIAIIGLSGRFPQAKNIDSFWKNIKNGVESIHFFSEEELLEEGISSNLLKNPNYVKAKAVLADVEMFDANFFGFSSKEAKLIDPQQRLFLESAWEVIESAGYDPEKYSGSIGVYAGTSSNTYLLNNIYPKFDAEDFAGIYQLMLSSNKDFLPTRVSYKLNLKGPAVNVQTACSTSLVAVHIACQSLLNGECDMALAGGVSISIPQKTGYLYSEGMIASPDGHCRAFDAKAEGTLGSSGLGIVLLKRLEDAIADKDCIHAVIKGSAINNDGSVKVGFTAPSTEGQAAVIAQAQAVAEVDAESITYIEAHGTGTKLGDPIEIAALTKAFRKSTDKKQFCAVGSLKTNMGHLDAAAGVGGLLKTVLALKHKVIPPSLHFEEPSPNIDFANSPFYVNTALSEWNSNGNPRRAGVSSFGIGGTNAHVILEEAPPLPASGDSRKQHLLLISAKTISALEQATANLGKYLQENPDTNLADVAYTLSCGRRNFVHRRMLVCQSTEDAVTVLGDVDSQNIFTNTVGATDKPVVFMFPGQGSQYVNMALELYETESLFREQVDFCAEILKPELELDLRQILYPQPEKIQVAEQQLQQTAIAQVAIFVVEYALAKLWQSWGVSPQAMIGHSIGEYVAATLAGVFSLEAALCLVAARGKMMQQLPGGTMLSIPVSAEEVKPLLTAEISIAAINEPSRCVASGSTEAIEILESKLASQSIECRRLHTSHGFHSQMMEPILDKFKQRVEQESLKAPQIPYISNLTGDWITEAQAKDANYWVQHLRQTVLFAQGIENILSNPEQVLLEVGPGRTLTSLTKRHPAHNKEQLVLTSVRHPKEDKSDIACLLTTVGNLWLAGVNVDWLAFYSQEERYRVPLPTYPFERQRYWISPPTLEEKVKSKKQEISKQEISKTSDISQWFYVPSWKRVPLAPSQLKKSPGHILLFVDEYGLGEKLTVQLTQMDEKVICVQVGDSFTKQSEGVYTVNPQQADDYNTLVNELVKLDIIPKQVIHLWSLTKENSEASLRVNLDYEVFDKAQDLGFYSLLFIVQALGKQASVDTCEFSVISNKLFDVIGEDELSPEKTTLLGPIRTIYQEYFNFNCRCIDVILPQSETRKEKIFIDNLIAELTTASNEQIIAYRGKSRWIESFESFTLQPQVNSGKQNLKQQGTYLITGGLGNIGMLLAEYLAKNFSANLILIGRSTFPDRDSWSEWLDKHNEQDTISRKIRKFKELEALGAKILVESADVSNLQEMQSVIEKAENKFGVINGVIHAAAVVEDSPIEKTSKAECKQQFLSKVSGVLVLEKLLANKNLDFCLLMSSLLSILGGLGFVTYGASNSFLDSFVNARSHKENNFPWITVNWDDWEVDKEETQNQGLDKKLRTLAINPEEGIKAFELILSGINFLSGLNTNQIVVSTSDLELRVNKLAKCNSLKGKNNLEKYSDSQASNQRNVTNAYVPPRNEIDEKIIEIFQSLLGNTNIGINDDFFELGGDSLIGTMLIAKVKQEFKININLSDVFNLTTVAQISEHITNQQQSSQNDLKRISEILEIVDIMPD</sequence>
<dbReference type="Gene3D" id="3.30.70.250">
    <property type="entry name" value="Malonyl-CoA ACP transacylase, ACP-binding"/>
    <property type="match status" value="1"/>
</dbReference>
<dbReference type="Gene3D" id="3.40.366.10">
    <property type="entry name" value="Malonyl-Coenzyme A Acyl Carrier Protein, domain 2"/>
    <property type="match status" value="1"/>
</dbReference>
<dbReference type="Proteomes" id="UP000053372">
    <property type="component" value="Unassembled WGS sequence"/>
</dbReference>
<evidence type="ECO:0000256" key="2">
    <source>
        <dbReference type="ARBA" id="ARBA00022553"/>
    </source>
</evidence>
<keyword evidence="3" id="KW-0808">Transferase</keyword>
<dbReference type="Gene3D" id="3.30.70.3290">
    <property type="match status" value="1"/>
</dbReference>
<dbReference type="InterPro" id="IPR009081">
    <property type="entry name" value="PP-bd_ACP"/>
</dbReference>
<reference evidence="9 10" key="1">
    <citation type="journal article" date="2015" name="Genome Announc.">
        <title>Draft Genome of the Euendolithic (true boring) Cyanobacterium Mastigocoleus testarum strain BC008.</title>
        <authorList>
            <person name="Guida B.S."/>
            <person name="Garcia-Pichel F."/>
        </authorList>
    </citation>
    <scope>NUCLEOTIDE SEQUENCE [LARGE SCALE GENOMIC DNA]</scope>
    <source>
        <strain evidence="9 10">BC008</strain>
    </source>
</reference>
<keyword evidence="1" id="KW-0596">Phosphopantetheine</keyword>
<dbReference type="InterPro" id="IPR001227">
    <property type="entry name" value="Ac_transferase_dom_sf"/>
</dbReference>
<dbReference type="SMART" id="SM00822">
    <property type="entry name" value="PKS_KR"/>
    <property type="match status" value="1"/>
</dbReference>
<feature type="domain" description="Carrier" evidence="7">
    <location>
        <begin position="1452"/>
        <end position="1527"/>
    </location>
</feature>
<dbReference type="Gene3D" id="1.10.1200.10">
    <property type="entry name" value="ACP-like"/>
    <property type="match status" value="1"/>
</dbReference>
<name>A0A0V7ZKE4_9CYAN</name>
<dbReference type="SUPFAM" id="SSF47336">
    <property type="entry name" value="ACP-like"/>
    <property type="match status" value="1"/>
</dbReference>
<keyword evidence="6" id="KW-0511">Multifunctional enzyme</keyword>
<dbReference type="Pfam" id="PF00550">
    <property type="entry name" value="PP-binding"/>
    <property type="match status" value="1"/>
</dbReference>
<dbReference type="PROSITE" id="PS00012">
    <property type="entry name" value="PHOSPHOPANTETHEINE"/>
    <property type="match status" value="1"/>
</dbReference>
<dbReference type="GO" id="GO:0004312">
    <property type="term" value="F:fatty acid synthase activity"/>
    <property type="evidence" value="ECO:0007669"/>
    <property type="project" value="TreeGrafter"/>
</dbReference>